<keyword evidence="3 6" id="KW-0808">Transferase</keyword>
<dbReference type="Proteomes" id="UP000316476">
    <property type="component" value="Unassembled WGS sequence"/>
</dbReference>
<dbReference type="InterPro" id="IPR029063">
    <property type="entry name" value="SAM-dependent_MTases_sf"/>
</dbReference>
<comment type="catalytic activity">
    <reaction evidence="5">
        <text>a 2'-deoxyadenosine in DNA + S-adenosyl-L-methionine = an N(6)-methyl-2'-deoxyadenosine in DNA + S-adenosyl-L-homocysteine + H(+)</text>
        <dbReference type="Rhea" id="RHEA:15197"/>
        <dbReference type="Rhea" id="RHEA-COMP:12418"/>
        <dbReference type="Rhea" id="RHEA-COMP:12419"/>
        <dbReference type="ChEBI" id="CHEBI:15378"/>
        <dbReference type="ChEBI" id="CHEBI:57856"/>
        <dbReference type="ChEBI" id="CHEBI:59789"/>
        <dbReference type="ChEBI" id="CHEBI:90615"/>
        <dbReference type="ChEBI" id="CHEBI:90616"/>
        <dbReference type="EC" id="2.1.1.72"/>
    </reaction>
</comment>
<evidence type="ECO:0000313" key="7">
    <source>
        <dbReference type="Proteomes" id="UP000316476"/>
    </source>
</evidence>
<reference evidence="6 7" key="1">
    <citation type="submission" date="2019-02" db="EMBL/GenBank/DDBJ databases">
        <title>Deep-cultivation of Planctomycetes and their phenomic and genomic characterization uncovers novel biology.</title>
        <authorList>
            <person name="Wiegand S."/>
            <person name="Jogler M."/>
            <person name="Boedeker C."/>
            <person name="Pinto D."/>
            <person name="Vollmers J."/>
            <person name="Rivas-Marin E."/>
            <person name="Kohn T."/>
            <person name="Peeters S.H."/>
            <person name="Heuer A."/>
            <person name="Rast P."/>
            <person name="Oberbeckmann S."/>
            <person name="Bunk B."/>
            <person name="Jeske O."/>
            <person name="Meyerdierks A."/>
            <person name="Storesund J.E."/>
            <person name="Kallscheuer N."/>
            <person name="Luecker S."/>
            <person name="Lage O.M."/>
            <person name="Pohl T."/>
            <person name="Merkel B.J."/>
            <person name="Hornburger P."/>
            <person name="Mueller R.-W."/>
            <person name="Bruemmer F."/>
            <person name="Labrenz M."/>
            <person name="Spormann A.M."/>
            <person name="Op Den Camp H."/>
            <person name="Overmann J."/>
            <person name="Amann R."/>
            <person name="Jetten M.S.M."/>
            <person name="Mascher T."/>
            <person name="Medema M.H."/>
            <person name="Devos D.P."/>
            <person name="Kaster A.-K."/>
            <person name="Ovreas L."/>
            <person name="Rohde M."/>
            <person name="Galperin M.Y."/>
            <person name="Jogler C."/>
        </authorList>
    </citation>
    <scope>NUCLEOTIDE SEQUENCE [LARGE SCALE GENOMIC DNA]</scope>
    <source>
        <strain evidence="6 7">V7</strain>
    </source>
</reference>
<dbReference type="InterPro" id="IPR012327">
    <property type="entry name" value="MeTrfase_D12"/>
</dbReference>
<dbReference type="InterPro" id="IPR002052">
    <property type="entry name" value="DNA_methylase_N6_adenine_CS"/>
</dbReference>
<dbReference type="EC" id="2.1.1.72" evidence="1"/>
<dbReference type="GO" id="GO:0009307">
    <property type="term" value="P:DNA restriction-modification system"/>
    <property type="evidence" value="ECO:0007669"/>
    <property type="project" value="InterPro"/>
</dbReference>
<dbReference type="PROSITE" id="PS00092">
    <property type="entry name" value="N6_MTASE"/>
    <property type="match status" value="1"/>
</dbReference>
<organism evidence="6 7">
    <name type="scientific">Crateriforma conspicua</name>
    <dbReference type="NCBI Taxonomy" id="2527996"/>
    <lineage>
        <taxon>Bacteria</taxon>
        <taxon>Pseudomonadati</taxon>
        <taxon>Planctomycetota</taxon>
        <taxon>Planctomycetia</taxon>
        <taxon>Planctomycetales</taxon>
        <taxon>Planctomycetaceae</taxon>
        <taxon>Crateriforma</taxon>
    </lineage>
</organism>
<dbReference type="GO" id="GO:0043565">
    <property type="term" value="F:sequence-specific DNA binding"/>
    <property type="evidence" value="ECO:0007669"/>
    <property type="project" value="TreeGrafter"/>
</dbReference>
<keyword evidence="2 6" id="KW-0489">Methyltransferase</keyword>
<protein>
    <recommendedName>
        <fullName evidence="1">site-specific DNA-methyltransferase (adenine-specific)</fullName>
        <ecNumber evidence="1">2.1.1.72</ecNumber>
    </recommendedName>
</protein>
<evidence type="ECO:0000256" key="3">
    <source>
        <dbReference type="ARBA" id="ARBA00022679"/>
    </source>
</evidence>
<gene>
    <name evidence="6" type="ORF">V7x_20410</name>
</gene>
<dbReference type="RefSeq" id="WP_146413101.1">
    <property type="nucleotide sequence ID" value="NZ_SJPZ01000001.1"/>
</dbReference>
<keyword evidence="4" id="KW-0949">S-adenosyl-L-methionine</keyword>
<evidence type="ECO:0000256" key="1">
    <source>
        <dbReference type="ARBA" id="ARBA00011900"/>
    </source>
</evidence>
<evidence type="ECO:0000256" key="2">
    <source>
        <dbReference type="ARBA" id="ARBA00022603"/>
    </source>
</evidence>
<dbReference type="GO" id="GO:1904047">
    <property type="term" value="F:S-adenosyl-L-methionine binding"/>
    <property type="evidence" value="ECO:0007669"/>
    <property type="project" value="TreeGrafter"/>
</dbReference>
<dbReference type="GO" id="GO:0006298">
    <property type="term" value="P:mismatch repair"/>
    <property type="evidence" value="ECO:0007669"/>
    <property type="project" value="TreeGrafter"/>
</dbReference>
<name>A0A5C6FXW1_9PLAN</name>
<accession>A0A5C6FXW1</accession>
<dbReference type="OrthoDB" id="9805629at2"/>
<comment type="caution">
    <text evidence="6">The sequence shown here is derived from an EMBL/GenBank/DDBJ whole genome shotgun (WGS) entry which is preliminary data.</text>
</comment>
<dbReference type="SUPFAM" id="SSF53335">
    <property type="entry name" value="S-adenosyl-L-methionine-dependent methyltransferases"/>
    <property type="match status" value="1"/>
</dbReference>
<dbReference type="GO" id="GO:0009007">
    <property type="term" value="F:site-specific DNA-methyltransferase (adenine-specific) activity"/>
    <property type="evidence" value="ECO:0007669"/>
    <property type="project" value="UniProtKB-EC"/>
</dbReference>
<dbReference type="GO" id="GO:0032259">
    <property type="term" value="P:methylation"/>
    <property type="evidence" value="ECO:0007669"/>
    <property type="project" value="UniProtKB-KW"/>
</dbReference>
<proteinExistence type="predicted"/>
<dbReference type="Gene3D" id="3.40.50.150">
    <property type="entry name" value="Vaccinia Virus protein VP39"/>
    <property type="match status" value="2"/>
</dbReference>
<dbReference type="AlphaFoldDB" id="A0A5C6FXW1"/>
<dbReference type="PANTHER" id="PTHR30481">
    <property type="entry name" value="DNA ADENINE METHYLASE"/>
    <property type="match status" value="1"/>
</dbReference>
<sequence length="265" mass="29948">MKTKSALSYFGSDSQVAERLAAKLAECNHVTIPFVGGASILPFIAARAIVCNDLNTDAITFYRVMSGELGLKARGALITRCRRTLSHPEELRLALTILDLDDAPPHEVAWAYWALCWLGRKGKGGTNDGVRQPSVRWSGRGGTNASRIKTAANDLRAWTRHFERCEWVSLDFNDVLAKVKDEPTSGIYCDPPWFEVGKRYVHRFEDTDHVRLRESLDRFRYARVLVRYGDHPVIRRLYAGWKIEEGESRTQAGTAAGELWITRQP</sequence>
<dbReference type="EMBL" id="SJPZ01000001">
    <property type="protein sequence ID" value="TWU66475.1"/>
    <property type="molecule type" value="Genomic_DNA"/>
</dbReference>
<evidence type="ECO:0000256" key="5">
    <source>
        <dbReference type="ARBA" id="ARBA00047942"/>
    </source>
</evidence>
<evidence type="ECO:0000256" key="4">
    <source>
        <dbReference type="ARBA" id="ARBA00022691"/>
    </source>
</evidence>
<evidence type="ECO:0000313" key="6">
    <source>
        <dbReference type="EMBL" id="TWU66475.1"/>
    </source>
</evidence>